<dbReference type="Proteomes" id="UP000078252">
    <property type="component" value="Unassembled WGS sequence"/>
</dbReference>
<accession>A0A175RGE8</accession>
<dbReference type="STRING" id="33881.NS184_15245"/>
<dbReference type="Pfam" id="PF01436">
    <property type="entry name" value="NHL"/>
    <property type="match status" value="1"/>
</dbReference>
<evidence type="ECO:0000313" key="3">
    <source>
        <dbReference type="EMBL" id="KTR02850.1"/>
    </source>
</evidence>
<dbReference type="EMBL" id="LDQC01000096">
    <property type="protein sequence ID" value="KTR02850.1"/>
    <property type="molecule type" value="Genomic_DNA"/>
</dbReference>
<evidence type="ECO:0000256" key="2">
    <source>
        <dbReference type="SAM" id="SignalP"/>
    </source>
</evidence>
<dbReference type="Gene3D" id="2.120.10.30">
    <property type="entry name" value="TolB, C-terminal domain"/>
    <property type="match status" value="2"/>
</dbReference>
<reference evidence="3 4" key="1">
    <citation type="journal article" date="2016" name="Front. Microbiol.">
        <title>Genomic Resource of Rice Seed Associated Bacteria.</title>
        <authorList>
            <person name="Midha S."/>
            <person name="Bansal K."/>
            <person name="Sharma S."/>
            <person name="Kumar N."/>
            <person name="Patil P.P."/>
            <person name="Chaudhry V."/>
            <person name="Patil P.B."/>
        </authorList>
    </citation>
    <scope>NUCLEOTIDE SEQUENCE [LARGE SCALE GENOMIC DNA]</scope>
    <source>
        <strain evidence="3 4">NS184</strain>
    </source>
</reference>
<keyword evidence="2" id="KW-0732">Signal</keyword>
<sequence length="333" mass="34022">MALHRSRPSARRAALPAVVVAAALLATAGLGAATVGAASAAVATWTPSAAITDAPGAAASFAAPNDVRYTRSGALLVADFARNGVLRRETDGTWSVVAPFGTDDRSMWNPSALAETDDGRLVVAEAGRRPTSGGPGTIAVLDGHDVERRFPAPADRAVSELAVDGARLVAAVPGTGSLWETDMTAQAPVWRAVDGPWVDPAGVAVSPDGSVWTVTDGTTDVVWRLDRTTGVATSLGTVQDDQGRVRLRGVALLADGSVVVVDNGGGRVFVLQDRGWAVAFAGAQDGSTLVNPTGVSVGPGDRIAVADYNRQRVVEAARVATVTPAPDPQPTPD</sequence>
<dbReference type="AlphaFoldDB" id="A0A175RGE8"/>
<feature type="non-terminal residue" evidence="3">
    <location>
        <position position="333"/>
    </location>
</feature>
<name>A0A175RGE8_9MICO</name>
<evidence type="ECO:0000313" key="4">
    <source>
        <dbReference type="Proteomes" id="UP000078252"/>
    </source>
</evidence>
<protein>
    <recommendedName>
        <fullName evidence="5">SMP-30/Gluconolactonase/LRE-like region domain-containing protein</fullName>
    </recommendedName>
</protein>
<proteinExistence type="predicted"/>
<organism evidence="3 4">
    <name type="scientific">Curtobacterium luteum</name>
    <dbReference type="NCBI Taxonomy" id="33881"/>
    <lineage>
        <taxon>Bacteria</taxon>
        <taxon>Bacillati</taxon>
        <taxon>Actinomycetota</taxon>
        <taxon>Actinomycetes</taxon>
        <taxon>Micrococcales</taxon>
        <taxon>Microbacteriaceae</taxon>
        <taxon>Curtobacterium</taxon>
    </lineage>
</organism>
<feature type="chain" id="PRO_5039010124" description="SMP-30/Gluconolactonase/LRE-like region domain-containing protein" evidence="2">
    <location>
        <begin position="33"/>
        <end position="333"/>
    </location>
</feature>
<keyword evidence="1" id="KW-0677">Repeat</keyword>
<evidence type="ECO:0008006" key="5">
    <source>
        <dbReference type="Google" id="ProtNLM"/>
    </source>
</evidence>
<evidence type="ECO:0000256" key="1">
    <source>
        <dbReference type="ARBA" id="ARBA00022737"/>
    </source>
</evidence>
<dbReference type="PROSITE" id="PS51318">
    <property type="entry name" value="TAT"/>
    <property type="match status" value="1"/>
</dbReference>
<dbReference type="InterPro" id="IPR001258">
    <property type="entry name" value="NHL_repeat"/>
</dbReference>
<gene>
    <name evidence="3" type="ORF">NS184_15245</name>
</gene>
<dbReference type="SUPFAM" id="SSF101898">
    <property type="entry name" value="NHL repeat"/>
    <property type="match status" value="1"/>
</dbReference>
<feature type="signal peptide" evidence="2">
    <location>
        <begin position="1"/>
        <end position="32"/>
    </location>
</feature>
<dbReference type="InterPro" id="IPR011042">
    <property type="entry name" value="6-blade_b-propeller_TolB-like"/>
</dbReference>
<dbReference type="InterPro" id="IPR006311">
    <property type="entry name" value="TAT_signal"/>
</dbReference>
<comment type="caution">
    <text evidence="3">The sequence shown here is derived from an EMBL/GenBank/DDBJ whole genome shotgun (WGS) entry which is preliminary data.</text>
</comment>